<feature type="compositionally biased region" description="Polar residues" evidence="1">
    <location>
        <begin position="322"/>
        <end position="345"/>
    </location>
</feature>
<evidence type="ECO:0000256" key="1">
    <source>
        <dbReference type="SAM" id="MobiDB-lite"/>
    </source>
</evidence>
<evidence type="ECO:0000313" key="2">
    <source>
        <dbReference type="EMBL" id="KAH7956058.1"/>
    </source>
</evidence>
<dbReference type="AlphaFoldDB" id="A0A9D4PX81"/>
<dbReference type="EMBL" id="JABSTV010001250">
    <property type="protein sequence ID" value="KAH7956058.1"/>
    <property type="molecule type" value="Genomic_DNA"/>
</dbReference>
<sequence length="377" mass="40319">MDNLHGGFPEGYTLGTQTTRSKTYDLLLKEAAPQTDRTSPSHLSPTHQWLLKDANALLRKDEDPTTPLSRQRARRGKTAVLTPWKYTRAAAASTRKLGLGSHVNQEAAAAISIRSETTLLHLAIYVITSQLQDAMLRVTEYQQEEASAAVQETAPANRSKKRAKGRAKKGKRTPLPRPDPAAANAASPTTHTGRTKAPSPRLRPRARQGEHGIGNEQGTTQRAGEASRNNDRWLAEGEGKGGDYTGSATFATGPNHRSSCTSADTVEATAPANDGAEERATCPLSESTDEELMDSRTTRKRAREASNEDAPAGPPAAPHTPEITTGVTSTVHATATQGTSANTQRLLHLSRSSAKSKSQEASSGSSSATPQLQRQRP</sequence>
<organism evidence="2 3">
    <name type="scientific">Rhipicephalus sanguineus</name>
    <name type="common">Brown dog tick</name>
    <name type="synonym">Ixodes sanguineus</name>
    <dbReference type="NCBI Taxonomy" id="34632"/>
    <lineage>
        <taxon>Eukaryota</taxon>
        <taxon>Metazoa</taxon>
        <taxon>Ecdysozoa</taxon>
        <taxon>Arthropoda</taxon>
        <taxon>Chelicerata</taxon>
        <taxon>Arachnida</taxon>
        <taxon>Acari</taxon>
        <taxon>Parasitiformes</taxon>
        <taxon>Ixodida</taxon>
        <taxon>Ixodoidea</taxon>
        <taxon>Ixodidae</taxon>
        <taxon>Rhipicephalinae</taxon>
        <taxon>Rhipicephalus</taxon>
        <taxon>Rhipicephalus</taxon>
    </lineage>
</organism>
<proteinExistence type="predicted"/>
<protein>
    <submittedName>
        <fullName evidence="2">Uncharacterized protein</fullName>
    </submittedName>
</protein>
<name>A0A9D4PX81_RHISA</name>
<comment type="caution">
    <text evidence="2">The sequence shown here is derived from an EMBL/GenBank/DDBJ whole genome shotgun (WGS) entry which is preliminary data.</text>
</comment>
<dbReference type="Proteomes" id="UP000821837">
    <property type="component" value="Unassembled WGS sequence"/>
</dbReference>
<accession>A0A9D4PX81</accession>
<reference evidence="2" key="1">
    <citation type="journal article" date="2020" name="Cell">
        <title>Large-Scale Comparative Analyses of Tick Genomes Elucidate Their Genetic Diversity and Vector Capacities.</title>
        <authorList>
            <consortium name="Tick Genome and Microbiome Consortium (TIGMIC)"/>
            <person name="Jia N."/>
            <person name="Wang J."/>
            <person name="Shi W."/>
            <person name="Du L."/>
            <person name="Sun Y."/>
            <person name="Zhan W."/>
            <person name="Jiang J.F."/>
            <person name="Wang Q."/>
            <person name="Zhang B."/>
            <person name="Ji P."/>
            <person name="Bell-Sakyi L."/>
            <person name="Cui X.M."/>
            <person name="Yuan T.T."/>
            <person name="Jiang B.G."/>
            <person name="Yang W.F."/>
            <person name="Lam T.T."/>
            <person name="Chang Q.C."/>
            <person name="Ding S.J."/>
            <person name="Wang X.J."/>
            <person name="Zhu J.G."/>
            <person name="Ruan X.D."/>
            <person name="Zhao L."/>
            <person name="Wei J.T."/>
            <person name="Ye R.Z."/>
            <person name="Que T.C."/>
            <person name="Du C.H."/>
            <person name="Zhou Y.H."/>
            <person name="Cheng J.X."/>
            <person name="Dai P.F."/>
            <person name="Guo W.B."/>
            <person name="Han X.H."/>
            <person name="Huang E.J."/>
            <person name="Li L.F."/>
            <person name="Wei W."/>
            <person name="Gao Y.C."/>
            <person name="Liu J.Z."/>
            <person name="Shao H.Z."/>
            <person name="Wang X."/>
            <person name="Wang C.C."/>
            <person name="Yang T.C."/>
            <person name="Huo Q.B."/>
            <person name="Li W."/>
            <person name="Chen H.Y."/>
            <person name="Chen S.E."/>
            <person name="Zhou L.G."/>
            <person name="Ni X.B."/>
            <person name="Tian J.H."/>
            <person name="Sheng Y."/>
            <person name="Liu T."/>
            <person name="Pan Y.S."/>
            <person name="Xia L.Y."/>
            <person name="Li J."/>
            <person name="Zhao F."/>
            <person name="Cao W.C."/>
        </authorList>
    </citation>
    <scope>NUCLEOTIDE SEQUENCE</scope>
    <source>
        <strain evidence="2">Rsan-2018</strain>
    </source>
</reference>
<dbReference type="VEuPathDB" id="VectorBase:RSAN_053181"/>
<feature type="compositionally biased region" description="Low complexity" evidence="1">
    <location>
        <begin position="350"/>
        <end position="368"/>
    </location>
</feature>
<feature type="region of interest" description="Disordered" evidence="1">
    <location>
        <begin position="147"/>
        <end position="377"/>
    </location>
</feature>
<reference evidence="2" key="2">
    <citation type="submission" date="2021-09" db="EMBL/GenBank/DDBJ databases">
        <authorList>
            <person name="Jia N."/>
            <person name="Wang J."/>
            <person name="Shi W."/>
            <person name="Du L."/>
            <person name="Sun Y."/>
            <person name="Zhan W."/>
            <person name="Jiang J."/>
            <person name="Wang Q."/>
            <person name="Zhang B."/>
            <person name="Ji P."/>
            <person name="Sakyi L.B."/>
            <person name="Cui X."/>
            <person name="Yuan T."/>
            <person name="Jiang B."/>
            <person name="Yang W."/>
            <person name="Lam T.T.-Y."/>
            <person name="Chang Q."/>
            <person name="Ding S."/>
            <person name="Wang X."/>
            <person name="Zhu J."/>
            <person name="Ruan X."/>
            <person name="Zhao L."/>
            <person name="Wei J."/>
            <person name="Que T."/>
            <person name="Du C."/>
            <person name="Cheng J."/>
            <person name="Dai P."/>
            <person name="Han X."/>
            <person name="Huang E."/>
            <person name="Gao Y."/>
            <person name="Liu J."/>
            <person name="Shao H."/>
            <person name="Ye R."/>
            <person name="Li L."/>
            <person name="Wei W."/>
            <person name="Wang X."/>
            <person name="Wang C."/>
            <person name="Huo Q."/>
            <person name="Li W."/>
            <person name="Guo W."/>
            <person name="Chen H."/>
            <person name="Chen S."/>
            <person name="Zhou L."/>
            <person name="Zhou L."/>
            <person name="Ni X."/>
            <person name="Tian J."/>
            <person name="Zhou Y."/>
            <person name="Sheng Y."/>
            <person name="Liu T."/>
            <person name="Pan Y."/>
            <person name="Xia L."/>
            <person name="Li J."/>
            <person name="Zhao F."/>
            <person name="Cao W."/>
        </authorList>
    </citation>
    <scope>NUCLEOTIDE SEQUENCE</scope>
    <source>
        <strain evidence="2">Rsan-2018</strain>
        <tissue evidence="2">Larvae</tissue>
    </source>
</reference>
<feature type="compositionally biased region" description="Basic and acidic residues" evidence="1">
    <location>
        <begin position="228"/>
        <end position="241"/>
    </location>
</feature>
<evidence type="ECO:0000313" key="3">
    <source>
        <dbReference type="Proteomes" id="UP000821837"/>
    </source>
</evidence>
<keyword evidence="3" id="KW-1185">Reference proteome</keyword>
<gene>
    <name evidence="2" type="ORF">HPB52_005794</name>
</gene>
<feature type="compositionally biased region" description="Polar residues" evidence="1">
    <location>
        <begin position="246"/>
        <end position="264"/>
    </location>
</feature>
<feature type="compositionally biased region" description="Basic residues" evidence="1">
    <location>
        <begin position="158"/>
        <end position="174"/>
    </location>
</feature>